<dbReference type="EMBL" id="JAPQKH010000006">
    <property type="protein sequence ID" value="KAJ5092970.1"/>
    <property type="molecule type" value="Genomic_DNA"/>
</dbReference>
<evidence type="ECO:0000256" key="1">
    <source>
        <dbReference type="SAM" id="Phobius"/>
    </source>
</evidence>
<dbReference type="AlphaFoldDB" id="A0A9W9K4X2"/>
<keyword evidence="1" id="KW-1133">Transmembrane helix</keyword>
<gene>
    <name evidence="2" type="ORF">N7456_008831</name>
</gene>
<evidence type="ECO:0000313" key="2">
    <source>
        <dbReference type="EMBL" id="KAJ5092970.1"/>
    </source>
</evidence>
<keyword evidence="3" id="KW-1185">Reference proteome</keyword>
<reference evidence="2" key="2">
    <citation type="journal article" date="2023" name="IMA Fungus">
        <title>Comparative genomic study of the Penicillium genus elucidates a diverse pangenome and 15 lateral gene transfer events.</title>
        <authorList>
            <person name="Petersen C."/>
            <person name="Sorensen T."/>
            <person name="Nielsen M.R."/>
            <person name="Sondergaard T.E."/>
            <person name="Sorensen J.L."/>
            <person name="Fitzpatrick D.A."/>
            <person name="Frisvad J.C."/>
            <person name="Nielsen K.L."/>
        </authorList>
    </citation>
    <scope>NUCLEOTIDE SEQUENCE</scope>
    <source>
        <strain evidence="2">IBT 30069</strain>
    </source>
</reference>
<keyword evidence="1" id="KW-0812">Transmembrane</keyword>
<proteinExistence type="predicted"/>
<sequence>MRLNSWFGRNRNDQPCKRVGLRRLIPILILGIGALSLFYHYALPHLFRLRFHLGLSRYDLGFYGFAPSQRYHSFNEQSPIVQISPAGAKCDQRYTFLAPRGDSVEHPGPMIIDAKGELVWMKNNWGTTQDFKVQHYKGQDYLSYWQGDEEDGHGRGSWYMLDSKYTPQYIITPAGELEGDLHDIQITVNDTAILSIYEPIPANLTSVGGPEEGWLYEGVVQEIDIESGELLFEWRSSHTYPPEDSYQELAGKGHERTLGFDYFHMNSVDKDDQGRYLVSGRHTHTITCIDSNGEVLWTLGGKQNDFTDLSEGVATGFKWQHDARWHGENQITLFDNMVNGAAFNTEASRGLWLELDLPAREAKVSQRYDHPLGIMTVSQGNLQVLDTGNVLVGWGHSSAFTEFSHDGEVVCDTHFGASAYFNFGRIVSYRVMKGSWVGTPDTLPDIAMVGDSVFVSWNGATEVDSWVLEVWDGENIENMTFNAVDKVERSGFETRIPFPSDDGISYYRVAAINAKGEVLGRTEIYSPQQAVAEDTSFGPPLGVTAIMLFSLVCLLYGLYYAVSRRKAHIGALYQLVRSKEDDSDSERGGSSV</sequence>
<accession>A0A9W9K4X2</accession>
<feature type="transmembrane region" description="Helical" evidence="1">
    <location>
        <begin position="541"/>
        <end position="562"/>
    </location>
</feature>
<reference evidence="2" key="1">
    <citation type="submission" date="2022-11" db="EMBL/GenBank/DDBJ databases">
        <authorList>
            <person name="Petersen C."/>
        </authorList>
    </citation>
    <scope>NUCLEOTIDE SEQUENCE</scope>
    <source>
        <strain evidence="2">IBT 30069</strain>
    </source>
</reference>
<evidence type="ECO:0000313" key="3">
    <source>
        <dbReference type="Proteomes" id="UP001149165"/>
    </source>
</evidence>
<dbReference type="Pfam" id="PF14269">
    <property type="entry name" value="Arylsulfotran_2"/>
    <property type="match status" value="1"/>
</dbReference>
<dbReference type="OrthoDB" id="5427350at2759"/>
<dbReference type="Proteomes" id="UP001149165">
    <property type="component" value="Unassembled WGS sequence"/>
</dbReference>
<name>A0A9W9K4X2_9EURO</name>
<dbReference type="InterPro" id="IPR053143">
    <property type="entry name" value="Arylsulfate_ST"/>
</dbReference>
<evidence type="ECO:0008006" key="4">
    <source>
        <dbReference type="Google" id="ProtNLM"/>
    </source>
</evidence>
<feature type="transmembrane region" description="Helical" evidence="1">
    <location>
        <begin position="21"/>
        <end position="42"/>
    </location>
</feature>
<protein>
    <recommendedName>
        <fullName evidence="4">Arylsulfotransferase</fullName>
    </recommendedName>
</protein>
<comment type="caution">
    <text evidence="2">The sequence shown here is derived from an EMBL/GenBank/DDBJ whole genome shotgun (WGS) entry which is preliminary data.</text>
</comment>
<keyword evidence="1" id="KW-0472">Membrane</keyword>
<organism evidence="2 3">
    <name type="scientific">Penicillium angulare</name>
    <dbReference type="NCBI Taxonomy" id="116970"/>
    <lineage>
        <taxon>Eukaryota</taxon>
        <taxon>Fungi</taxon>
        <taxon>Dikarya</taxon>
        <taxon>Ascomycota</taxon>
        <taxon>Pezizomycotina</taxon>
        <taxon>Eurotiomycetes</taxon>
        <taxon>Eurotiomycetidae</taxon>
        <taxon>Eurotiales</taxon>
        <taxon>Aspergillaceae</taxon>
        <taxon>Penicillium</taxon>
    </lineage>
</organism>
<dbReference type="PANTHER" id="PTHR35340:SF5">
    <property type="entry name" value="ASST-DOMAIN-CONTAINING PROTEIN"/>
    <property type="match status" value="1"/>
</dbReference>
<dbReference type="SUPFAM" id="SSF50998">
    <property type="entry name" value="Quinoprotein alcohol dehydrogenase-like"/>
    <property type="match status" value="1"/>
</dbReference>
<dbReference type="InterPro" id="IPR039535">
    <property type="entry name" value="ASST-like"/>
</dbReference>
<dbReference type="PANTHER" id="PTHR35340">
    <property type="entry name" value="PQQ ENZYME REPEAT PROTEIN-RELATED"/>
    <property type="match status" value="1"/>
</dbReference>
<dbReference type="InterPro" id="IPR011047">
    <property type="entry name" value="Quinoprotein_ADH-like_sf"/>
</dbReference>